<dbReference type="InterPro" id="IPR049458">
    <property type="entry name" value="EpsG-like"/>
</dbReference>
<dbReference type="RefSeq" id="WP_125239628.1">
    <property type="nucleotide sequence ID" value="NZ_RQYF01000054.1"/>
</dbReference>
<protein>
    <submittedName>
        <fullName evidence="2">EpsG family protein</fullName>
    </submittedName>
</protein>
<evidence type="ECO:0000256" key="1">
    <source>
        <dbReference type="SAM" id="Phobius"/>
    </source>
</evidence>
<accession>A0A3P2A1W0</accession>
<dbReference type="Pfam" id="PF14897">
    <property type="entry name" value="EpsG"/>
    <property type="match status" value="1"/>
</dbReference>
<name>A0A3P2A1W0_9BACE</name>
<keyword evidence="1" id="KW-0472">Membrane</keyword>
<feature type="transmembrane region" description="Helical" evidence="1">
    <location>
        <begin position="201"/>
        <end position="220"/>
    </location>
</feature>
<reference evidence="2 3" key="1">
    <citation type="submission" date="2018-11" db="EMBL/GenBank/DDBJ databases">
        <title>Genomes From Bacteria Associated with the Canine Oral Cavity: a Test Case for Automated Genome-Based Taxonomic Assignment.</title>
        <authorList>
            <person name="Coil D.A."/>
            <person name="Jospin G."/>
            <person name="Darling A.E."/>
            <person name="Wallis C."/>
            <person name="Davis I.J."/>
            <person name="Harris S."/>
            <person name="Eisen J.A."/>
            <person name="Holcombe L.J."/>
            <person name="O'Flynn C."/>
        </authorList>
    </citation>
    <scope>NUCLEOTIDE SEQUENCE [LARGE SCALE GENOMIC DNA]</scope>
    <source>
        <strain evidence="2 3">OH1047_COT-310</strain>
    </source>
</reference>
<evidence type="ECO:0000313" key="3">
    <source>
        <dbReference type="Proteomes" id="UP000279562"/>
    </source>
</evidence>
<evidence type="ECO:0000313" key="2">
    <source>
        <dbReference type="EMBL" id="RRD89319.1"/>
    </source>
</evidence>
<feature type="transmembrane region" description="Helical" evidence="1">
    <location>
        <begin position="100"/>
        <end position="117"/>
    </location>
</feature>
<feature type="transmembrane region" description="Helical" evidence="1">
    <location>
        <begin position="297"/>
        <end position="316"/>
    </location>
</feature>
<feature type="transmembrane region" description="Helical" evidence="1">
    <location>
        <begin position="323"/>
        <end position="342"/>
    </location>
</feature>
<keyword evidence="1" id="KW-0812">Transmembrane</keyword>
<feature type="transmembrane region" description="Helical" evidence="1">
    <location>
        <begin position="168"/>
        <end position="194"/>
    </location>
</feature>
<feature type="transmembrane region" description="Helical" evidence="1">
    <location>
        <begin position="6"/>
        <end position="23"/>
    </location>
</feature>
<proteinExistence type="predicted"/>
<feature type="transmembrane region" description="Helical" evidence="1">
    <location>
        <begin position="240"/>
        <end position="259"/>
    </location>
</feature>
<dbReference type="AlphaFoldDB" id="A0A3P2A1W0"/>
<feature type="transmembrane region" description="Helical" evidence="1">
    <location>
        <begin position="271"/>
        <end position="291"/>
    </location>
</feature>
<keyword evidence="1" id="KW-1133">Transmembrane helix</keyword>
<comment type="caution">
    <text evidence="2">The sequence shown here is derived from an EMBL/GenBank/DDBJ whole genome shotgun (WGS) entry which is preliminary data.</text>
</comment>
<sequence length="360" mass="42272">MGMSLFLINFVLCLIWAFIYTSIPPQNARQKKSVLLLMLIQLWFVHSFIDCVPDVPLLKERFLAMKGYSYVDIIQFNTECSFMEPGWLAFCKTITLFSDNFTIVMAINSFFLLFFYYKSINEYSPYIMLSWILFVLINYNQSLFVLRQTLVMSLCVFSYKYIIESRKWPFILCMIAGTLIHKTCIIFSLLYLIYNLRNKKLFYLTILVMVVVLSVGYSQLMGSFSELLSYEHYNEAETGMNWTGFLISLVLFVTYIVVLRKRIYDDGINRIVFISLLISTLGLLFGSQYSGYGASRLYEYFSIAAIFSIPITAKYLADKNLRVLFIFVVTILYFILAYRRIIEDDSFWDMIVTLHPQYKM</sequence>
<gene>
    <name evidence="2" type="ORF">EII33_10260</name>
</gene>
<keyword evidence="3" id="KW-1185">Reference proteome</keyword>
<dbReference type="EMBL" id="RQYF01000054">
    <property type="protein sequence ID" value="RRD89319.1"/>
    <property type="molecule type" value="Genomic_DNA"/>
</dbReference>
<organism evidence="2 3">
    <name type="scientific">Prevotella heparinolytica</name>
    <dbReference type="NCBI Taxonomy" id="28113"/>
    <lineage>
        <taxon>Bacteria</taxon>
        <taxon>Pseudomonadati</taxon>
        <taxon>Bacteroidota</taxon>
        <taxon>Bacteroidia</taxon>
        <taxon>Bacteroidales</taxon>
        <taxon>Bacteroidaceae</taxon>
        <taxon>Bacteroides</taxon>
    </lineage>
</organism>
<dbReference type="Proteomes" id="UP000279562">
    <property type="component" value="Unassembled WGS sequence"/>
</dbReference>